<dbReference type="PROSITE" id="PS51257">
    <property type="entry name" value="PROKAR_LIPOPROTEIN"/>
    <property type="match status" value="1"/>
</dbReference>
<evidence type="ECO:0000256" key="1">
    <source>
        <dbReference type="ARBA" id="ARBA00012404"/>
    </source>
</evidence>
<dbReference type="InterPro" id="IPR036979">
    <property type="entry name" value="CM_dom_sf"/>
</dbReference>
<dbReference type="EMBL" id="FNRA01000015">
    <property type="protein sequence ID" value="SEB18948.1"/>
    <property type="molecule type" value="Genomic_DNA"/>
</dbReference>
<sequence length="124" mass="14181">MQMKKYNYIIAVLLSCQGSIYAQSVPVKKQETKDMTLEMYRKQIDSLDKTLIEVLGKRERVVKEIGIYKAKHNIPPLQAARFQQVLDRGIAAGDKEGLSAELITEVLNAVHKESLRIEEELKHK</sequence>
<keyword evidence="5" id="KW-1185">Reference proteome</keyword>
<evidence type="ECO:0000313" key="4">
    <source>
        <dbReference type="EMBL" id="SEB18948.1"/>
    </source>
</evidence>
<feature type="domain" description="Chorismate mutase" evidence="3">
    <location>
        <begin position="31"/>
        <end position="122"/>
    </location>
</feature>
<dbReference type="InterPro" id="IPR002701">
    <property type="entry name" value="CM_II_prokaryot"/>
</dbReference>
<dbReference type="PANTHER" id="PTHR38041">
    <property type="entry name" value="CHORISMATE MUTASE"/>
    <property type="match status" value="1"/>
</dbReference>
<dbReference type="EC" id="5.4.99.5" evidence="1"/>
<organism evidence="4 5">
    <name type="scientific">Pedobacter hartonius</name>
    <dbReference type="NCBI Taxonomy" id="425514"/>
    <lineage>
        <taxon>Bacteria</taxon>
        <taxon>Pseudomonadati</taxon>
        <taxon>Bacteroidota</taxon>
        <taxon>Sphingobacteriia</taxon>
        <taxon>Sphingobacteriales</taxon>
        <taxon>Sphingobacteriaceae</taxon>
        <taxon>Pedobacter</taxon>
    </lineage>
</organism>
<accession>A0A1H4HCZ4</accession>
<dbReference type="InterPro" id="IPR036263">
    <property type="entry name" value="Chorismate_II_sf"/>
</dbReference>
<dbReference type="Pfam" id="PF01817">
    <property type="entry name" value="CM_2"/>
    <property type="match status" value="1"/>
</dbReference>
<dbReference type="Gene3D" id="1.20.59.10">
    <property type="entry name" value="Chorismate mutase"/>
    <property type="match status" value="1"/>
</dbReference>
<dbReference type="SMART" id="SM00830">
    <property type="entry name" value="CM_2"/>
    <property type="match status" value="1"/>
</dbReference>
<gene>
    <name evidence="4" type="ORF">SAMN05443550_11510</name>
</gene>
<dbReference type="GO" id="GO:0046417">
    <property type="term" value="P:chorismate metabolic process"/>
    <property type="evidence" value="ECO:0007669"/>
    <property type="project" value="InterPro"/>
</dbReference>
<dbReference type="STRING" id="425514.SAMN05443550_11510"/>
<dbReference type="GO" id="GO:0009697">
    <property type="term" value="P:salicylic acid biosynthetic process"/>
    <property type="evidence" value="ECO:0007669"/>
    <property type="project" value="TreeGrafter"/>
</dbReference>
<name>A0A1H4HCZ4_9SPHI</name>
<dbReference type="GO" id="GO:0004106">
    <property type="term" value="F:chorismate mutase activity"/>
    <property type="evidence" value="ECO:0007669"/>
    <property type="project" value="UniProtKB-EC"/>
</dbReference>
<dbReference type="OrthoDB" id="669870at2"/>
<reference evidence="4 5" key="1">
    <citation type="submission" date="2016-10" db="EMBL/GenBank/DDBJ databases">
        <authorList>
            <person name="de Groot N.N."/>
        </authorList>
    </citation>
    <scope>NUCLEOTIDE SEQUENCE [LARGE SCALE GENOMIC DNA]</scope>
    <source>
        <strain evidence="4 5">DSM 19033</strain>
    </source>
</reference>
<dbReference type="Proteomes" id="UP000198850">
    <property type="component" value="Unassembled WGS sequence"/>
</dbReference>
<dbReference type="PANTHER" id="PTHR38041:SF1">
    <property type="entry name" value="CHORISMATE MUTASE"/>
    <property type="match status" value="1"/>
</dbReference>
<dbReference type="AlphaFoldDB" id="A0A1H4HCZ4"/>
<dbReference type="InterPro" id="IPR051331">
    <property type="entry name" value="Chorismate_mutase-related"/>
</dbReference>
<evidence type="ECO:0000259" key="3">
    <source>
        <dbReference type="PROSITE" id="PS51168"/>
    </source>
</evidence>
<keyword evidence="2" id="KW-0413">Isomerase</keyword>
<evidence type="ECO:0000313" key="5">
    <source>
        <dbReference type="Proteomes" id="UP000198850"/>
    </source>
</evidence>
<dbReference type="SUPFAM" id="SSF48600">
    <property type="entry name" value="Chorismate mutase II"/>
    <property type="match status" value="1"/>
</dbReference>
<protein>
    <recommendedName>
        <fullName evidence="1">chorismate mutase</fullName>
        <ecNumber evidence="1">5.4.99.5</ecNumber>
    </recommendedName>
</protein>
<proteinExistence type="predicted"/>
<evidence type="ECO:0000256" key="2">
    <source>
        <dbReference type="ARBA" id="ARBA00023235"/>
    </source>
</evidence>
<dbReference type="PROSITE" id="PS51168">
    <property type="entry name" value="CHORISMATE_MUT_2"/>
    <property type="match status" value="1"/>
</dbReference>